<reference evidence="1" key="1">
    <citation type="submission" date="2019-12" db="EMBL/GenBank/DDBJ databases">
        <title>Genome sequencing and annotation of Brassica cretica.</title>
        <authorList>
            <person name="Studholme D.J."/>
            <person name="Sarris P.F."/>
        </authorList>
    </citation>
    <scope>NUCLEOTIDE SEQUENCE</scope>
    <source>
        <strain evidence="1">PFS-001/15</strain>
        <tissue evidence="1">Leaf</tissue>
    </source>
</reference>
<sequence length="74" mass="8112">MAIRQASLNMLIIFFKPTNVWYVPVKKDDDDLAAAAGKFTPGNDSSEPTEKRVSSVDTSAKYVGGSAFDDTYVY</sequence>
<proteinExistence type="predicted"/>
<comment type="caution">
    <text evidence="1">The sequence shown here is derived from an EMBL/GenBank/DDBJ whole genome shotgun (WGS) entry which is preliminary data.</text>
</comment>
<gene>
    <name evidence="1" type="ORF">F2Q68_00011825</name>
</gene>
<evidence type="ECO:0000313" key="2">
    <source>
        <dbReference type="Proteomes" id="UP000712281"/>
    </source>
</evidence>
<dbReference type="Proteomes" id="UP000712281">
    <property type="component" value="Unassembled WGS sequence"/>
</dbReference>
<accession>A0A8S9L5C5</accession>
<organism evidence="1 2">
    <name type="scientific">Brassica cretica</name>
    <name type="common">Mustard</name>
    <dbReference type="NCBI Taxonomy" id="69181"/>
    <lineage>
        <taxon>Eukaryota</taxon>
        <taxon>Viridiplantae</taxon>
        <taxon>Streptophyta</taxon>
        <taxon>Embryophyta</taxon>
        <taxon>Tracheophyta</taxon>
        <taxon>Spermatophyta</taxon>
        <taxon>Magnoliopsida</taxon>
        <taxon>eudicotyledons</taxon>
        <taxon>Gunneridae</taxon>
        <taxon>Pentapetalae</taxon>
        <taxon>rosids</taxon>
        <taxon>malvids</taxon>
        <taxon>Brassicales</taxon>
        <taxon>Brassicaceae</taxon>
        <taxon>Brassiceae</taxon>
        <taxon>Brassica</taxon>
    </lineage>
</organism>
<dbReference type="EMBL" id="QGKW02000717">
    <property type="protein sequence ID" value="KAF2600626.1"/>
    <property type="molecule type" value="Genomic_DNA"/>
</dbReference>
<protein>
    <submittedName>
        <fullName evidence="1">Uncharacterized protein</fullName>
    </submittedName>
</protein>
<name>A0A8S9L5C5_BRACR</name>
<evidence type="ECO:0000313" key="1">
    <source>
        <dbReference type="EMBL" id="KAF2600626.1"/>
    </source>
</evidence>
<dbReference type="AlphaFoldDB" id="A0A8S9L5C5"/>